<dbReference type="KEGG" id="woc:BA177_01310"/>
<dbReference type="RefSeq" id="WP_068612054.1">
    <property type="nucleotide sequence ID" value="NZ_CP016268.1"/>
</dbReference>
<dbReference type="Proteomes" id="UP000092695">
    <property type="component" value="Chromosome"/>
</dbReference>
<dbReference type="STRING" id="1548547.BA177_01310"/>
<organism evidence="1 2">
    <name type="scientific">Woeseia oceani</name>
    <dbReference type="NCBI Taxonomy" id="1548547"/>
    <lineage>
        <taxon>Bacteria</taxon>
        <taxon>Pseudomonadati</taxon>
        <taxon>Pseudomonadota</taxon>
        <taxon>Gammaproteobacteria</taxon>
        <taxon>Woeseiales</taxon>
        <taxon>Woeseiaceae</taxon>
        <taxon>Woeseia</taxon>
    </lineage>
</organism>
<gene>
    <name evidence="1" type="ORF">BA177_01310</name>
</gene>
<keyword evidence="2" id="KW-1185">Reference proteome</keyword>
<evidence type="ECO:0000313" key="2">
    <source>
        <dbReference type="Proteomes" id="UP000092695"/>
    </source>
</evidence>
<protein>
    <submittedName>
        <fullName evidence="1">Uncharacterized protein</fullName>
    </submittedName>
</protein>
<dbReference type="EMBL" id="CP016268">
    <property type="protein sequence ID" value="ANO50040.1"/>
    <property type="molecule type" value="Genomic_DNA"/>
</dbReference>
<name>A0A193LBY1_9GAMM</name>
<reference evidence="1 2" key="1">
    <citation type="submission" date="2016-06" db="EMBL/GenBank/DDBJ databases">
        <title>Complete genome sequence of a deep-branching marine Gamma Proteobacterium Woeseia oceani type strain XK5.</title>
        <authorList>
            <person name="Mu D."/>
            <person name="Du Z."/>
        </authorList>
    </citation>
    <scope>NUCLEOTIDE SEQUENCE [LARGE SCALE GENOMIC DNA]</scope>
    <source>
        <strain evidence="1 2">XK5</strain>
    </source>
</reference>
<proteinExistence type="predicted"/>
<dbReference type="AlphaFoldDB" id="A0A193LBY1"/>
<evidence type="ECO:0000313" key="1">
    <source>
        <dbReference type="EMBL" id="ANO50040.1"/>
    </source>
</evidence>
<accession>A0A193LBY1</accession>
<sequence>MTAVNEERQIELNTVLQLLLERPGLESWARVCMSLLALTEGIERFMDHEDEFPHRELRETVELALASNDPNAKLLEIASLQVFEYRVMSEDDRTLWHPLEESFQHFAERHAEKIRVWRAFSAYPNREVIESWLIARVSDTGVSEMSEC</sequence>